<keyword evidence="2" id="KW-0175">Coiled coil</keyword>
<feature type="compositionally biased region" description="Polar residues" evidence="3">
    <location>
        <begin position="151"/>
        <end position="163"/>
    </location>
</feature>
<keyword evidence="1" id="KW-0862">Zinc</keyword>
<keyword evidence="1" id="KW-0863">Zinc-finger</keyword>
<evidence type="ECO:0000256" key="1">
    <source>
        <dbReference type="PROSITE-ProRule" id="PRU00047"/>
    </source>
</evidence>
<dbReference type="GO" id="GO:0003676">
    <property type="term" value="F:nucleic acid binding"/>
    <property type="evidence" value="ECO:0007669"/>
    <property type="project" value="InterPro"/>
</dbReference>
<evidence type="ECO:0000313" key="5">
    <source>
        <dbReference type="EnsemblMetazoa" id="G31210.1:cds"/>
    </source>
</evidence>
<organism evidence="5 6">
    <name type="scientific">Magallana gigas</name>
    <name type="common">Pacific oyster</name>
    <name type="synonym">Crassostrea gigas</name>
    <dbReference type="NCBI Taxonomy" id="29159"/>
    <lineage>
        <taxon>Eukaryota</taxon>
        <taxon>Metazoa</taxon>
        <taxon>Spiralia</taxon>
        <taxon>Lophotrochozoa</taxon>
        <taxon>Mollusca</taxon>
        <taxon>Bivalvia</taxon>
        <taxon>Autobranchia</taxon>
        <taxon>Pteriomorphia</taxon>
        <taxon>Ostreida</taxon>
        <taxon>Ostreoidea</taxon>
        <taxon>Ostreidae</taxon>
        <taxon>Magallana</taxon>
    </lineage>
</organism>
<evidence type="ECO:0000256" key="2">
    <source>
        <dbReference type="SAM" id="Coils"/>
    </source>
</evidence>
<keyword evidence="1" id="KW-0479">Metal-binding</keyword>
<feature type="region of interest" description="Disordered" evidence="3">
    <location>
        <begin position="205"/>
        <end position="250"/>
    </location>
</feature>
<sequence length="286" mass="32642">MSQSLKSIIDYGASLGYKEETLRDFVKLQQEIEREERKAERERVKEELDFKRLMEKHDKELQIQQITHQQQMEIMHEKEKLKAAGVDEIQGQGFQSSTLSVPGNSKDNPGENRHQNTNKPFVPKSDRRCYKCNRVGHIASECRPKPKVGMVNTQESPDTQETSPVEAEFPAQKVRHVSNSGKEEDYKIDVKGKSKTFHVNMVTKYSDRNADPPNVNQDDEATVSSAVIDRPEDEEVEEYGLPSVGDKEELSSMDINHELGPKDRQNIVGPECRILSSVCVQEWSDL</sequence>
<name>A0A8W8M413_MAGGI</name>
<feature type="compositionally biased region" description="Polar residues" evidence="3">
    <location>
        <begin position="93"/>
        <end position="107"/>
    </location>
</feature>
<dbReference type="InterPro" id="IPR001878">
    <property type="entry name" value="Znf_CCHC"/>
</dbReference>
<dbReference type="Gene3D" id="4.10.60.10">
    <property type="entry name" value="Zinc finger, CCHC-type"/>
    <property type="match status" value="1"/>
</dbReference>
<feature type="region of interest" description="Disordered" evidence="3">
    <location>
        <begin position="93"/>
        <end position="124"/>
    </location>
</feature>
<dbReference type="PROSITE" id="PS50158">
    <property type="entry name" value="ZF_CCHC"/>
    <property type="match status" value="1"/>
</dbReference>
<dbReference type="EnsemblMetazoa" id="G31210.1">
    <property type="protein sequence ID" value="G31210.1:cds"/>
    <property type="gene ID" value="G31210"/>
</dbReference>
<dbReference type="Proteomes" id="UP000005408">
    <property type="component" value="Unassembled WGS sequence"/>
</dbReference>
<feature type="coiled-coil region" evidence="2">
    <location>
        <begin position="18"/>
        <end position="56"/>
    </location>
</feature>
<dbReference type="SMART" id="SM00343">
    <property type="entry name" value="ZnF_C2HC"/>
    <property type="match status" value="1"/>
</dbReference>
<dbReference type="AlphaFoldDB" id="A0A8W8M413"/>
<dbReference type="InterPro" id="IPR036875">
    <property type="entry name" value="Znf_CCHC_sf"/>
</dbReference>
<reference evidence="5" key="1">
    <citation type="submission" date="2022-08" db="UniProtKB">
        <authorList>
            <consortium name="EnsemblMetazoa"/>
        </authorList>
    </citation>
    <scope>IDENTIFICATION</scope>
    <source>
        <strain evidence="5">05x7-T-G4-1.051#20</strain>
    </source>
</reference>
<dbReference type="GO" id="GO:0008270">
    <property type="term" value="F:zinc ion binding"/>
    <property type="evidence" value="ECO:0007669"/>
    <property type="project" value="UniProtKB-KW"/>
</dbReference>
<evidence type="ECO:0000313" key="6">
    <source>
        <dbReference type="Proteomes" id="UP000005408"/>
    </source>
</evidence>
<feature type="region of interest" description="Disordered" evidence="3">
    <location>
        <begin position="147"/>
        <end position="167"/>
    </location>
</feature>
<feature type="domain" description="CCHC-type" evidence="4">
    <location>
        <begin position="127"/>
        <end position="143"/>
    </location>
</feature>
<evidence type="ECO:0000256" key="3">
    <source>
        <dbReference type="SAM" id="MobiDB-lite"/>
    </source>
</evidence>
<accession>A0A8W8M413</accession>
<proteinExistence type="predicted"/>
<dbReference type="SUPFAM" id="SSF57756">
    <property type="entry name" value="Retrovirus zinc finger-like domains"/>
    <property type="match status" value="1"/>
</dbReference>
<protein>
    <recommendedName>
        <fullName evidence="4">CCHC-type domain-containing protein</fullName>
    </recommendedName>
</protein>
<evidence type="ECO:0000259" key="4">
    <source>
        <dbReference type="PROSITE" id="PS50158"/>
    </source>
</evidence>
<dbReference type="Pfam" id="PF00098">
    <property type="entry name" value="zf-CCHC"/>
    <property type="match status" value="1"/>
</dbReference>
<keyword evidence="6" id="KW-1185">Reference proteome</keyword>